<comment type="caution">
    <text evidence="6">The sequence shown here is derived from an EMBL/GenBank/DDBJ whole genome shotgun (WGS) entry which is preliminary data.</text>
</comment>
<dbReference type="GO" id="GO:0003677">
    <property type="term" value="F:DNA binding"/>
    <property type="evidence" value="ECO:0007669"/>
    <property type="project" value="UniProtKB-KW"/>
</dbReference>
<reference evidence="6 7" key="1">
    <citation type="submission" date="2023-05" db="EMBL/GenBank/DDBJ databases">
        <title>Streptantibioticus silvisoli sp. nov., acidotolerant actinomycetes 1 from pine litter.</title>
        <authorList>
            <person name="Swiecimska M."/>
            <person name="Golinska P."/>
            <person name="Sangal V."/>
            <person name="Wachnowicz B."/>
            <person name="Goodfellow M."/>
        </authorList>
    </citation>
    <scope>NUCLEOTIDE SEQUENCE</scope>
    <source>
        <strain evidence="6">SL13</strain>
        <strain evidence="5 7">SL54</strain>
    </source>
</reference>
<gene>
    <name evidence="5" type="ORF">POF43_009290</name>
    <name evidence="6" type="ORF">POF50_010325</name>
</gene>
<keyword evidence="4" id="KW-0804">Transcription</keyword>
<evidence type="ECO:0000313" key="5">
    <source>
        <dbReference type="EMBL" id="MDI5962900.1"/>
    </source>
</evidence>
<keyword evidence="2" id="KW-0805">Transcription regulation</keyword>
<keyword evidence="3" id="KW-0238">DNA-binding</keyword>
<accession>A0AA90H2Z8</accession>
<proteinExistence type="inferred from homology"/>
<sequence>MTHAARRPAGELEAAVLAALWEAGAPLTAPEVQHRLSGALARTTVATILARLHDKGTVARARDGRAYRYTAAVEDEAALSARRMRGELDRAPDRSGVLARFVAGLTTDDAGALRALLTDGGLDA</sequence>
<dbReference type="EMBL" id="JAAGKO020000009">
    <property type="protein sequence ID" value="MDI5962900.1"/>
    <property type="molecule type" value="Genomic_DNA"/>
</dbReference>
<name>A0AA90H2Z8_9ACTN</name>
<dbReference type="InterPro" id="IPR036390">
    <property type="entry name" value="WH_DNA-bd_sf"/>
</dbReference>
<keyword evidence="7" id="KW-1185">Reference proteome</keyword>
<dbReference type="RefSeq" id="WP_271314729.1">
    <property type="nucleotide sequence ID" value="NZ_JAAGKO020000009.1"/>
</dbReference>
<evidence type="ECO:0000256" key="3">
    <source>
        <dbReference type="ARBA" id="ARBA00023125"/>
    </source>
</evidence>
<evidence type="ECO:0000256" key="2">
    <source>
        <dbReference type="ARBA" id="ARBA00023015"/>
    </source>
</evidence>
<comment type="similarity">
    <text evidence="1">Belongs to the BlaI transcriptional regulatory family.</text>
</comment>
<dbReference type="Pfam" id="PF03965">
    <property type="entry name" value="Penicillinase_R"/>
    <property type="match status" value="1"/>
</dbReference>
<protein>
    <submittedName>
        <fullName evidence="6">BlaI/MecI/CopY family transcriptional regulator</fullName>
    </submittedName>
</protein>
<evidence type="ECO:0000256" key="1">
    <source>
        <dbReference type="ARBA" id="ARBA00011046"/>
    </source>
</evidence>
<evidence type="ECO:0000313" key="7">
    <source>
        <dbReference type="Proteomes" id="UP001156398"/>
    </source>
</evidence>
<dbReference type="GO" id="GO:0045892">
    <property type="term" value="P:negative regulation of DNA-templated transcription"/>
    <property type="evidence" value="ECO:0007669"/>
    <property type="project" value="InterPro"/>
</dbReference>
<dbReference type="Proteomes" id="UP001156398">
    <property type="component" value="Unassembled WGS sequence"/>
</dbReference>
<dbReference type="InterPro" id="IPR005650">
    <property type="entry name" value="BlaI_family"/>
</dbReference>
<dbReference type="SUPFAM" id="SSF46785">
    <property type="entry name" value="Winged helix' DNA-binding domain"/>
    <property type="match status" value="1"/>
</dbReference>
<evidence type="ECO:0000313" key="6">
    <source>
        <dbReference type="EMBL" id="MDI5969730.1"/>
    </source>
</evidence>
<dbReference type="InterPro" id="IPR036388">
    <property type="entry name" value="WH-like_DNA-bd_sf"/>
</dbReference>
<dbReference type="Gene3D" id="1.10.10.10">
    <property type="entry name" value="Winged helix-like DNA-binding domain superfamily/Winged helix DNA-binding domain"/>
    <property type="match status" value="1"/>
</dbReference>
<evidence type="ECO:0000256" key="4">
    <source>
        <dbReference type="ARBA" id="ARBA00023163"/>
    </source>
</evidence>
<organism evidence="6">
    <name type="scientific">Streptantibioticus silvisoli</name>
    <dbReference type="NCBI Taxonomy" id="2705255"/>
    <lineage>
        <taxon>Bacteria</taxon>
        <taxon>Bacillati</taxon>
        <taxon>Actinomycetota</taxon>
        <taxon>Actinomycetes</taxon>
        <taxon>Kitasatosporales</taxon>
        <taxon>Streptomycetaceae</taxon>
        <taxon>Streptantibioticus</taxon>
    </lineage>
</organism>
<dbReference type="EMBL" id="JABXJJ020000011">
    <property type="protein sequence ID" value="MDI5969730.1"/>
    <property type="molecule type" value="Genomic_DNA"/>
</dbReference>
<dbReference type="AlphaFoldDB" id="A0AA90H2Z8"/>